<accession>A0A6C0AC29</accession>
<reference evidence="1" key="1">
    <citation type="journal article" date="2020" name="Nature">
        <title>Giant virus diversity and host interactions through global metagenomics.</title>
        <authorList>
            <person name="Schulz F."/>
            <person name="Roux S."/>
            <person name="Paez-Espino D."/>
            <person name="Jungbluth S."/>
            <person name="Walsh D.A."/>
            <person name="Denef V.J."/>
            <person name="McMahon K.D."/>
            <person name="Konstantinidis K.T."/>
            <person name="Eloe-Fadrosh E.A."/>
            <person name="Kyrpides N.C."/>
            <person name="Woyke T."/>
        </authorList>
    </citation>
    <scope>NUCLEOTIDE SEQUENCE</scope>
    <source>
        <strain evidence="1">GVMAG-S-1004661-13</strain>
    </source>
</reference>
<proteinExistence type="predicted"/>
<dbReference type="AlphaFoldDB" id="A0A6C0AC29"/>
<evidence type="ECO:0000313" key="1">
    <source>
        <dbReference type="EMBL" id="QHS77269.1"/>
    </source>
</evidence>
<sequence length="129" mass="15033">MSNISIVKKHYLECEGEEPEYLVKKDNSIDTVSEKNLKNLIKKFEQIGGGNSFKIEEKKNHDYIHLSKIEDISKIYNSCYESYPCSHDCEVVTKDGNIHKTNLNGKEIYSFYKNNDLYIPSHFKIYGNN</sequence>
<protein>
    <submittedName>
        <fullName evidence="1">Uncharacterized protein</fullName>
    </submittedName>
</protein>
<organism evidence="1">
    <name type="scientific">viral metagenome</name>
    <dbReference type="NCBI Taxonomy" id="1070528"/>
    <lineage>
        <taxon>unclassified sequences</taxon>
        <taxon>metagenomes</taxon>
        <taxon>organismal metagenomes</taxon>
    </lineage>
</organism>
<name>A0A6C0AC29_9ZZZZ</name>
<dbReference type="EMBL" id="MN740544">
    <property type="protein sequence ID" value="QHS77269.1"/>
    <property type="molecule type" value="Genomic_DNA"/>
</dbReference>